<evidence type="ECO:0000313" key="2">
    <source>
        <dbReference type="EMBL" id="KAF6029596.1"/>
    </source>
</evidence>
<sequence>MSLGGWTAQRYYKLIALQVLSLLTNTDQSISRQYSRVCAATMSCVSTAHPDLMHQLFWQPLTCDILSTSSDKQEVCLKTLCKIIFFAAEPRSHLLPLCMQILPDIFSVYLQNKSSVVVTDTRLYCEELLSTCLQFSSNQSVSNFLYDIATTSATLSADVLTAEDTHSAAILFCVSKVSESSVVQKFFIQLLEKLSSLMSHLNPNMVGSSTSIENNSPELSGLLIKYRLMSLLSTLCETESKACLQHPQYIIKFIKV</sequence>
<reference evidence="2" key="1">
    <citation type="submission" date="2020-06" db="EMBL/GenBank/DDBJ databases">
        <title>Draft genome of Bugula neritina, a colonial animal packing powerful symbionts and potential medicines.</title>
        <authorList>
            <person name="Rayko M."/>
        </authorList>
    </citation>
    <scope>NUCLEOTIDE SEQUENCE [LARGE SCALE GENOMIC DNA]</scope>
    <source>
        <strain evidence="2">Kwan_BN1</strain>
    </source>
</reference>
<name>A0A7J7JW61_BUGNE</name>
<comment type="caution">
    <text evidence="2">The sequence shown here is derived from an EMBL/GenBank/DDBJ whole genome shotgun (WGS) entry which is preliminary data.</text>
</comment>
<dbReference type="InterPro" id="IPR057407">
    <property type="entry name" value="HEAT_TANGO6"/>
</dbReference>
<evidence type="ECO:0000259" key="1">
    <source>
        <dbReference type="Pfam" id="PF23565"/>
    </source>
</evidence>
<evidence type="ECO:0000313" key="3">
    <source>
        <dbReference type="Proteomes" id="UP000593567"/>
    </source>
</evidence>
<dbReference type="EMBL" id="VXIV02001807">
    <property type="protein sequence ID" value="KAF6029596.1"/>
    <property type="molecule type" value="Genomic_DNA"/>
</dbReference>
<dbReference type="InterPro" id="IPR039600">
    <property type="entry name" value="TANGO6/Rtp1"/>
</dbReference>
<dbReference type="Pfam" id="PF23565">
    <property type="entry name" value="ARM_TANGO6"/>
    <property type="match status" value="1"/>
</dbReference>
<dbReference type="AlphaFoldDB" id="A0A7J7JW61"/>
<feature type="domain" description="TANGO6 HEAT repeat" evidence="1">
    <location>
        <begin position="7"/>
        <end position="159"/>
    </location>
</feature>
<proteinExistence type="predicted"/>
<dbReference type="PANTHER" id="PTHR20959:SF1">
    <property type="entry name" value="TRANSPORT AND GOLGI ORGANIZATION PROTEIN 6 HOMOLOG"/>
    <property type="match status" value="1"/>
</dbReference>
<dbReference type="Proteomes" id="UP000593567">
    <property type="component" value="Unassembled WGS sequence"/>
</dbReference>
<accession>A0A7J7JW61</accession>
<dbReference type="PANTHER" id="PTHR20959">
    <property type="entry name" value="TRANSPORT AND GOLGI ORGANIZATION PROTEIN 6 FAMILY MEMBER"/>
    <property type="match status" value="1"/>
</dbReference>
<dbReference type="GO" id="GO:0009306">
    <property type="term" value="P:protein secretion"/>
    <property type="evidence" value="ECO:0007669"/>
    <property type="project" value="TreeGrafter"/>
</dbReference>
<protein>
    <recommendedName>
        <fullName evidence="1">TANGO6 HEAT repeat domain-containing protein</fullName>
    </recommendedName>
</protein>
<organism evidence="2 3">
    <name type="scientific">Bugula neritina</name>
    <name type="common">Brown bryozoan</name>
    <name type="synonym">Sertularia neritina</name>
    <dbReference type="NCBI Taxonomy" id="10212"/>
    <lineage>
        <taxon>Eukaryota</taxon>
        <taxon>Metazoa</taxon>
        <taxon>Spiralia</taxon>
        <taxon>Lophotrochozoa</taxon>
        <taxon>Bryozoa</taxon>
        <taxon>Gymnolaemata</taxon>
        <taxon>Cheilostomatida</taxon>
        <taxon>Flustrina</taxon>
        <taxon>Buguloidea</taxon>
        <taxon>Bugulidae</taxon>
        <taxon>Bugula</taxon>
    </lineage>
</organism>
<keyword evidence="3" id="KW-1185">Reference proteome</keyword>
<gene>
    <name evidence="2" type="ORF">EB796_012100</name>
</gene>